<dbReference type="GO" id="GO:0006368">
    <property type="term" value="P:transcription elongation by RNA polymerase II"/>
    <property type="evidence" value="ECO:0007669"/>
    <property type="project" value="InterPro"/>
</dbReference>
<organism evidence="1 2">
    <name type="scientific">[Myrmecia] bisecta</name>
    <dbReference type="NCBI Taxonomy" id="41462"/>
    <lineage>
        <taxon>Eukaryota</taxon>
        <taxon>Viridiplantae</taxon>
        <taxon>Chlorophyta</taxon>
        <taxon>core chlorophytes</taxon>
        <taxon>Trebouxiophyceae</taxon>
        <taxon>Trebouxiales</taxon>
        <taxon>Trebouxiaceae</taxon>
        <taxon>Myrmecia</taxon>
    </lineage>
</organism>
<dbReference type="InterPro" id="IPR010684">
    <property type="entry name" value="RNA_pol_II_trans_fac_SIII_A"/>
</dbReference>
<name>A0AAW1Q3W7_9CHLO</name>
<dbReference type="EMBL" id="JALJOR010000005">
    <property type="protein sequence ID" value="KAK9816915.1"/>
    <property type="molecule type" value="Genomic_DNA"/>
</dbReference>
<accession>A0AAW1Q3W7</accession>
<dbReference type="PANTHER" id="PTHR47543:SF2">
    <property type="entry name" value="RNA POLYMERASE II TRANSCRIPTION FACTOR SIII SUBUNIT A"/>
    <property type="match status" value="1"/>
</dbReference>
<dbReference type="PANTHER" id="PTHR47543">
    <property type="entry name" value="OS08G0169600 PROTEIN"/>
    <property type="match status" value="1"/>
</dbReference>
<keyword evidence="2" id="KW-1185">Reference proteome</keyword>
<dbReference type="Pfam" id="PF06881">
    <property type="entry name" value="Elongin_A"/>
    <property type="match status" value="1"/>
</dbReference>
<evidence type="ECO:0000313" key="2">
    <source>
        <dbReference type="Proteomes" id="UP001489004"/>
    </source>
</evidence>
<protein>
    <submittedName>
        <fullName evidence="1">Uncharacterized protein</fullName>
    </submittedName>
</protein>
<dbReference type="AlphaFoldDB" id="A0AAW1Q3W7"/>
<gene>
    <name evidence="1" type="ORF">WJX72_007051</name>
</gene>
<comment type="caution">
    <text evidence="1">The sequence shown here is derived from an EMBL/GenBank/DDBJ whole genome shotgun (WGS) entry which is preliminary data.</text>
</comment>
<dbReference type="Gene3D" id="6.10.250.3180">
    <property type="match status" value="1"/>
</dbReference>
<evidence type="ECO:0000313" key="1">
    <source>
        <dbReference type="EMBL" id="KAK9816915.1"/>
    </source>
</evidence>
<dbReference type="Proteomes" id="UP001489004">
    <property type="component" value="Unassembled WGS sequence"/>
</dbReference>
<proteinExistence type="predicted"/>
<sequence length="252" mass="28312">MQRFGRPVPRRLGVVSLERTCLDVLTKYKAFLGDLGDVPVSLLEPVLAQCNAQELAQIEDDTCERGRDIGWDLWHLWYQLYVKDFGSAGAPAAPPLQPISTPADYGHPELGVHPGDWRAVYEAKLEEIAIRREQLGQRLRSMWQAEGEAKQRRSVQVIEPRPLVKRRAGQGPARQSLAASASSTGSRLFRKLGLHRQKAMRKEWVHIRPAAWSLSVKPAGLQNALHGLASRLRLNRKVLPNSLLNAATQAWW</sequence>
<reference evidence="1 2" key="1">
    <citation type="journal article" date="2024" name="Nat. Commun.">
        <title>Phylogenomics reveals the evolutionary origins of lichenization in chlorophyte algae.</title>
        <authorList>
            <person name="Puginier C."/>
            <person name="Libourel C."/>
            <person name="Otte J."/>
            <person name="Skaloud P."/>
            <person name="Haon M."/>
            <person name="Grisel S."/>
            <person name="Petersen M."/>
            <person name="Berrin J.G."/>
            <person name="Delaux P.M."/>
            <person name="Dal Grande F."/>
            <person name="Keller J."/>
        </authorList>
    </citation>
    <scope>NUCLEOTIDE SEQUENCE [LARGE SCALE GENOMIC DNA]</scope>
    <source>
        <strain evidence="1 2">SAG 2043</strain>
    </source>
</reference>
<dbReference type="GO" id="GO:0070449">
    <property type="term" value="C:elongin complex"/>
    <property type="evidence" value="ECO:0007669"/>
    <property type="project" value="InterPro"/>
</dbReference>